<keyword evidence="4" id="KW-1185">Reference proteome</keyword>
<feature type="domain" description="Peptidase S55" evidence="2">
    <location>
        <begin position="1"/>
        <end position="179"/>
    </location>
</feature>
<organism evidence="3 4">
    <name type="scientific">Microbacterium terricola</name>
    <dbReference type="NCBI Taxonomy" id="344163"/>
    <lineage>
        <taxon>Bacteria</taxon>
        <taxon>Bacillati</taxon>
        <taxon>Actinomycetota</taxon>
        <taxon>Actinomycetes</taxon>
        <taxon>Micrococcales</taxon>
        <taxon>Microbacteriaceae</taxon>
        <taxon>Microbacterium</taxon>
    </lineage>
</organism>
<evidence type="ECO:0000259" key="2">
    <source>
        <dbReference type="PROSITE" id="PS51494"/>
    </source>
</evidence>
<name>A0ABM8E243_9MICO</name>
<dbReference type="Proteomes" id="UP001317779">
    <property type="component" value="Chromosome"/>
</dbReference>
<dbReference type="RefSeq" id="WP_263797570.1">
    <property type="nucleotide sequence ID" value="NZ_AP027141.1"/>
</dbReference>
<evidence type="ECO:0000313" key="4">
    <source>
        <dbReference type="Proteomes" id="UP001317779"/>
    </source>
</evidence>
<dbReference type="InterPro" id="IPR009003">
    <property type="entry name" value="Peptidase_S1_PA"/>
</dbReference>
<dbReference type="EMBL" id="AP027141">
    <property type="protein sequence ID" value="BDV31846.1"/>
    <property type="molecule type" value="Genomic_DNA"/>
</dbReference>
<dbReference type="PROSITE" id="PS51494">
    <property type="entry name" value="SPOIVB"/>
    <property type="match status" value="1"/>
</dbReference>
<gene>
    <name evidence="3" type="ORF">Microterr_25060</name>
</gene>
<proteinExistence type="predicted"/>
<protein>
    <recommendedName>
        <fullName evidence="2">Peptidase S55 domain-containing protein</fullName>
    </recommendedName>
</protein>
<feature type="chain" id="PRO_5047437057" description="Peptidase S55 domain-containing protein" evidence="1">
    <location>
        <begin position="37"/>
        <end position="606"/>
    </location>
</feature>
<keyword evidence="1" id="KW-0732">Signal</keyword>
<evidence type="ECO:0000256" key="1">
    <source>
        <dbReference type="SAM" id="SignalP"/>
    </source>
</evidence>
<reference evidence="3 4" key="1">
    <citation type="submission" date="2022-12" db="EMBL/GenBank/DDBJ databases">
        <title>Microbacterium terricola strain KV-448 chromosome, complete genome.</title>
        <authorList>
            <person name="Oshima T."/>
            <person name="Moriya T."/>
            <person name="Bessho Y."/>
        </authorList>
    </citation>
    <scope>NUCLEOTIDE SEQUENCE [LARGE SCALE GENOMIC DNA]</scope>
    <source>
        <strain evidence="3 4">KV-448</strain>
    </source>
</reference>
<dbReference type="InterPro" id="IPR008763">
    <property type="entry name" value="Peptidase_S55"/>
</dbReference>
<dbReference type="SUPFAM" id="SSF50494">
    <property type="entry name" value="Trypsin-like serine proteases"/>
    <property type="match status" value="1"/>
</dbReference>
<accession>A0ABM8E243</accession>
<feature type="signal peptide" evidence="1">
    <location>
        <begin position="1"/>
        <end position="36"/>
    </location>
</feature>
<sequence>MATHLAMNGRTAARTGLTAAVLAALVGALTAAPAQAAPALDAFCEVPGQELSIAPVAGLADGQQVTWLSTVKGVTPTEFTGEYVGKLENGLGYDAKGEPRDLLLVKLDGDVVNGADGTLAAGVWAGASGSPVYDADGALIGAVSYGFSNLPDNVAGVTPAAYMKAIGDLPLTKKLSPAAQRQVTRMAGETATTSATATIRQLQPVRVTTGTTAARLDAAGSRIAKNVEGYRPVASRGLAIGGGADDGADYPIVAGGNIAVSYGYGAVGSASVGTVTAVCGDDVYAFGHPNEWDSALSVNIHGASAARIVPNLGGSYKMVSAIGKVKGHLVDDRLAGIRGKLGAGAPTIPITTKVTAGDARSTAVSHISEPLVIASAAVEQLGTDALRMLDNQWEGTAKVTWKIAYQRENGQQATLSNTSRYSTADGIAEYVGWDMADDIAMLQTNPFEEVTILGVTVGAHFTEGYRAARITGVQMWKSGAWRDMIRDSYWKVAPGNYSFRVVLSPVPGSTRVTEYVPFTATVPKAAKGLVKLSVGTPEESMEFPEDAKTFRQFVEALDANQRYDIVDRTRSYTRLNGTRYTGKAQDVAPTLIESGKRFTFSLKPTP</sequence>
<evidence type="ECO:0000313" key="3">
    <source>
        <dbReference type="EMBL" id="BDV31846.1"/>
    </source>
</evidence>